<organism evidence="1 2">
    <name type="scientific">Saccharothrix tamanrassetensis</name>
    <dbReference type="NCBI Taxonomy" id="1051531"/>
    <lineage>
        <taxon>Bacteria</taxon>
        <taxon>Bacillati</taxon>
        <taxon>Actinomycetota</taxon>
        <taxon>Actinomycetes</taxon>
        <taxon>Pseudonocardiales</taxon>
        <taxon>Pseudonocardiaceae</taxon>
        <taxon>Saccharothrix</taxon>
    </lineage>
</organism>
<dbReference type="Proteomes" id="UP000547510">
    <property type="component" value="Unassembled WGS sequence"/>
</dbReference>
<proteinExistence type="predicted"/>
<gene>
    <name evidence="1" type="ORF">FHS29_007102</name>
</gene>
<evidence type="ECO:0000313" key="2">
    <source>
        <dbReference type="Proteomes" id="UP000547510"/>
    </source>
</evidence>
<dbReference type="EMBL" id="JACHJN010000016">
    <property type="protein sequence ID" value="MBB5960478.1"/>
    <property type="molecule type" value="Genomic_DNA"/>
</dbReference>
<keyword evidence="2" id="KW-1185">Reference proteome</keyword>
<evidence type="ECO:0000313" key="1">
    <source>
        <dbReference type="EMBL" id="MBB5960478.1"/>
    </source>
</evidence>
<comment type="caution">
    <text evidence="1">The sequence shown here is derived from an EMBL/GenBank/DDBJ whole genome shotgun (WGS) entry which is preliminary data.</text>
</comment>
<reference evidence="1 2" key="1">
    <citation type="submission" date="2020-08" db="EMBL/GenBank/DDBJ databases">
        <title>Genomic Encyclopedia of Type Strains, Phase III (KMG-III): the genomes of soil and plant-associated and newly described type strains.</title>
        <authorList>
            <person name="Whitman W."/>
        </authorList>
    </citation>
    <scope>NUCLEOTIDE SEQUENCE [LARGE SCALE GENOMIC DNA]</scope>
    <source>
        <strain evidence="1 2">CECT 8640</strain>
    </source>
</reference>
<accession>A0A841CWI6</accession>
<name>A0A841CWI6_9PSEU</name>
<dbReference type="AlphaFoldDB" id="A0A841CWI6"/>
<dbReference type="RefSeq" id="WP_184698707.1">
    <property type="nucleotide sequence ID" value="NZ_JACHJN010000016.1"/>
</dbReference>
<protein>
    <submittedName>
        <fullName evidence="1">Uncharacterized protein</fullName>
    </submittedName>
</protein>
<sequence>MAVDIADSTARADATKIRLRRVLYEAFENSLYAAGAEERLRDPLVDRGDGILAVIHPIVPKTLLLNAFVPALCEELSRQQELRLRVVVHAGEVLYDRRGCCGEALDLSFRLLDAPALKGALAKSAAPLVLVVSEEMYRTIVRHGYRGIDDDAFAPLVQTHIAGRTHWGWVRVSGGVTHVADKLGA</sequence>
<dbReference type="InterPro" id="IPR029787">
    <property type="entry name" value="Nucleotide_cyclase"/>
</dbReference>
<dbReference type="Gene3D" id="3.30.70.1230">
    <property type="entry name" value="Nucleotide cyclase"/>
    <property type="match status" value="1"/>
</dbReference>